<proteinExistence type="predicted"/>
<dbReference type="EMBL" id="JAPDSH010000002">
    <property type="protein sequence ID" value="MDF0479537.1"/>
    <property type="molecule type" value="Genomic_DNA"/>
</dbReference>
<feature type="transmembrane region" description="Helical" evidence="1">
    <location>
        <begin position="12"/>
        <end position="30"/>
    </location>
</feature>
<accession>A0ABT5X0K7</accession>
<evidence type="ECO:0000313" key="3">
    <source>
        <dbReference type="Proteomes" id="UP001147148"/>
    </source>
</evidence>
<dbReference type="Proteomes" id="UP001147148">
    <property type="component" value="Unassembled WGS sequence"/>
</dbReference>
<evidence type="ECO:0000313" key="2">
    <source>
        <dbReference type="EMBL" id="MDF0479537.1"/>
    </source>
</evidence>
<name>A0ABT5X0K7_9ENTE</name>
<organism evidence="2 3">
    <name type="scientific">Vagococcus proximus</name>
    <dbReference type="NCBI Taxonomy" id="2991417"/>
    <lineage>
        <taxon>Bacteria</taxon>
        <taxon>Bacillati</taxon>
        <taxon>Bacillota</taxon>
        <taxon>Bacilli</taxon>
        <taxon>Lactobacillales</taxon>
        <taxon>Enterococcaceae</taxon>
        <taxon>Vagococcus</taxon>
    </lineage>
</organism>
<keyword evidence="1" id="KW-0472">Membrane</keyword>
<keyword evidence="3" id="KW-1185">Reference proteome</keyword>
<evidence type="ECO:0008006" key="4">
    <source>
        <dbReference type="Google" id="ProtNLM"/>
    </source>
</evidence>
<evidence type="ECO:0000256" key="1">
    <source>
        <dbReference type="SAM" id="Phobius"/>
    </source>
</evidence>
<comment type="caution">
    <text evidence="2">The sequence shown here is derived from an EMBL/GenBank/DDBJ whole genome shotgun (WGS) entry which is preliminary data.</text>
</comment>
<keyword evidence="1" id="KW-0812">Transmembrane</keyword>
<gene>
    <name evidence="2" type="ORF">OL233_04470</name>
</gene>
<sequence>MKLSLYTLVKLIGTSLLFIAIGYHFAYFYLDYNFSHITSKFGTPLNHETYSTIDLDNHYYIEAYPPLYGTLTGQLTVTSTDGNYKLIIWRKFPKETTSTFQVFSNKSQKFLSYPLEIKNDSIDLEFTNLSIEKQIQITNMEKEAKDFFGNNILENTL</sequence>
<keyword evidence="1" id="KW-1133">Transmembrane helix</keyword>
<reference evidence="2" key="1">
    <citation type="submission" date="2022-10" db="EMBL/GenBank/DDBJ databases">
        <title>Vagococcus sp. isolated from poultry meat.</title>
        <authorList>
            <person name="Johansson P."/>
            <person name="Bjorkroth J."/>
        </authorList>
    </citation>
    <scope>NUCLEOTIDE SEQUENCE</scope>
    <source>
        <strain evidence="2">PNs007</strain>
    </source>
</reference>
<protein>
    <recommendedName>
        <fullName evidence="4">DUF4825 domain-containing protein</fullName>
    </recommendedName>
</protein>